<dbReference type="Pfam" id="PF17517">
    <property type="entry name" value="IgGFc_binding"/>
    <property type="match status" value="1"/>
</dbReference>
<evidence type="ECO:0000313" key="2">
    <source>
        <dbReference type="EMBL" id="TCD01054.1"/>
    </source>
</evidence>
<organism evidence="2 3">
    <name type="scientific">Pedobacter psychroterrae</name>
    <dbReference type="NCBI Taxonomy" id="2530453"/>
    <lineage>
        <taxon>Bacteria</taxon>
        <taxon>Pseudomonadati</taxon>
        <taxon>Bacteroidota</taxon>
        <taxon>Sphingobacteriia</taxon>
        <taxon>Sphingobacteriales</taxon>
        <taxon>Sphingobacteriaceae</taxon>
        <taxon>Pedobacter</taxon>
    </lineage>
</organism>
<dbReference type="CDD" id="cd00146">
    <property type="entry name" value="PKD"/>
    <property type="match status" value="3"/>
</dbReference>
<dbReference type="OrthoDB" id="7794186at2"/>
<dbReference type="SUPFAM" id="SSF49299">
    <property type="entry name" value="PKD domain"/>
    <property type="match status" value="3"/>
</dbReference>
<dbReference type="Gene3D" id="2.60.40.10">
    <property type="entry name" value="Immunoglobulins"/>
    <property type="match status" value="3"/>
</dbReference>
<sequence>MNKWGLIFLLFCLTVFLKEAKSQNISNEGTDFWAVFPSHDPSLDLITRLPALANITIYVTAKSASFVTVRCGSAAPISKPIPANTAVPFVVNRSQAYIDQTEANADAPYNNRGIHIEVRNGFPKVAVYAHIFAGFRSAASLILPVESLGQKYMSMNYTQTLGGNNLLTLVATEDNTRLLINDNGNVKEVDFKKAGEIFEYMAVSGRDLTGVTVEVDPSSPDNCTKRFAAFSGSTSVSIGCVERPDLSRDPLFQQLYPTVSWGKEYGVAPFIDRRYIARILAEENNTVVKINGVVIATLGKGQFYTTEEKIEGIFVSASKRVSVAQYSLTQKCSGIDGFLKHGDPEMVLLNPIEFNIKAVTMFSSTAEAIAERYINVIIKTKARNTFRINGALVQNGWKSFPSNPDYSYQQLPITEISSNLSAAEGFNAIAYGFGDAESYAYSAGTNLAANNYLLINNTITNIDAPNACIDQPSDFKIILPYIAQRISWQLNNEAAIPGSLTYKEVITTSGEVAYQYSLNQDRKFTELRTERIKVIAEAPNANNCLAGDIEYNFEFEVYPIPSVDFSLDALSCPDAELPFTDRSNSNIADKPINKWLWHFGDGETSTEQNPVHLYKQSGEYTVTLFAGLDDGCMNEIVKKITILPKINAGFQVAAQGCVNTDLLLTDQSSVASGTIVKWTWDFGDGKTPVVRTSKIPFGYQYTQSGTYTITLVAETANSCVSLATQQEVIIYDLSNSDFLLPEVCAEDDLAIFINKSGNQQGNTAGLTFTWDFGDPASGAANTSTQVNGAHKYGMAGQYIVTLTVRNTSGCSTILKKNFTVNGSQITASFDILSPTTTCGNKVVMVKNNSSVNSGVITKIAWYMDVVNRPNEVIIDEEPEPGEAYEYLYPNFTTPFPKVVTVRLVAYSGTKCSEIIEKQITLQPSPILVFDNMPDVCLNAGKLTVVQAKETLGVPGQSSLSGPGMDTDGKFDPMLAGLGAHTLTFNFTTADGCTDTVRQTITVNPIPILTIDSEIYVLAGGKRKIVASATGDGLTFKWSPSIGLDRDDVLNPTVTGEEDMVYTLTVSTAQGCNIVKLIKLNVLEGLKPANAFSPNGDGANDTWLIEYVDTYPDVTVQIFTRQGVRIFYSKGYAEPFDGNFKNEALPVGTYYYIINPNNKKKSITGSLTILR</sequence>
<reference evidence="2 3" key="1">
    <citation type="submission" date="2019-02" db="EMBL/GenBank/DDBJ databases">
        <title>Pedobacter sp. RP-1-14 sp. nov., isolated from Arctic soil.</title>
        <authorList>
            <person name="Dahal R.H."/>
        </authorList>
    </citation>
    <scope>NUCLEOTIDE SEQUENCE [LARGE SCALE GENOMIC DNA]</scope>
    <source>
        <strain evidence="2 3">RP-1-14</strain>
    </source>
</reference>
<gene>
    <name evidence="2" type="ORF">EZ437_09800</name>
</gene>
<comment type="caution">
    <text evidence="2">The sequence shown here is derived from an EMBL/GenBank/DDBJ whole genome shotgun (WGS) entry which is preliminary data.</text>
</comment>
<accession>A0A4R0NPM6</accession>
<dbReference type="Proteomes" id="UP000293347">
    <property type="component" value="Unassembled WGS sequence"/>
</dbReference>
<dbReference type="InterPro" id="IPR000601">
    <property type="entry name" value="PKD_dom"/>
</dbReference>
<dbReference type="SMART" id="SM00089">
    <property type="entry name" value="PKD"/>
    <property type="match status" value="3"/>
</dbReference>
<dbReference type="NCBIfam" id="TIGR04131">
    <property type="entry name" value="Bac_Flav_CTERM"/>
    <property type="match status" value="1"/>
</dbReference>
<dbReference type="InterPro" id="IPR026341">
    <property type="entry name" value="T9SS_type_B"/>
</dbReference>
<dbReference type="RefSeq" id="WP_131595749.1">
    <property type="nucleotide sequence ID" value="NZ_SJSL01000002.1"/>
</dbReference>
<name>A0A4R0NPM6_9SPHI</name>
<dbReference type="InterPro" id="IPR035234">
    <property type="entry name" value="IgGFc-bd_N"/>
</dbReference>
<dbReference type="EMBL" id="SJSL01000002">
    <property type="protein sequence ID" value="TCD01054.1"/>
    <property type="molecule type" value="Genomic_DNA"/>
</dbReference>
<dbReference type="InterPro" id="IPR035986">
    <property type="entry name" value="PKD_dom_sf"/>
</dbReference>
<feature type="domain" description="PKD" evidence="1">
    <location>
        <begin position="668"/>
        <end position="713"/>
    </location>
</feature>
<protein>
    <submittedName>
        <fullName evidence="2">PKD domain-containing protein</fullName>
    </submittedName>
</protein>
<keyword evidence="3" id="KW-1185">Reference proteome</keyword>
<dbReference type="Pfam" id="PF18911">
    <property type="entry name" value="PKD_4"/>
    <property type="match status" value="2"/>
</dbReference>
<dbReference type="InterPro" id="IPR013783">
    <property type="entry name" value="Ig-like_fold"/>
</dbReference>
<evidence type="ECO:0000259" key="1">
    <source>
        <dbReference type="PROSITE" id="PS50093"/>
    </source>
</evidence>
<feature type="domain" description="PKD" evidence="1">
    <location>
        <begin position="591"/>
        <end position="626"/>
    </location>
</feature>
<dbReference type="PROSITE" id="PS50093">
    <property type="entry name" value="PKD"/>
    <property type="match status" value="3"/>
</dbReference>
<dbReference type="Pfam" id="PF13585">
    <property type="entry name" value="CHU_C"/>
    <property type="match status" value="1"/>
</dbReference>
<dbReference type="InterPro" id="IPR022409">
    <property type="entry name" value="PKD/Chitinase_dom"/>
</dbReference>
<dbReference type="AlphaFoldDB" id="A0A4R0NPM6"/>
<feature type="domain" description="PKD" evidence="1">
    <location>
        <begin position="756"/>
        <end position="820"/>
    </location>
</feature>
<evidence type="ECO:0000313" key="3">
    <source>
        <dbReference type="Proteomes" id="UP000293347"/>
    </source>
</evidence>
<dbReference type="Pfam" id="PF00801">
    <property type="entry name" value="PKD"/>
    <property type="match status" value="1"/>
</dbReference>
<proteinExistence type="predicted"/>